<evidence type="ECO:0000313" key="11">
    <source>
        <dbReference type="Proteomes" id="UP000501452"/>
    </source>
</evidence>
<keyword evidence="11" id="KW-1185">Reference proteome</keyword>
<feature type="transmembrane region" description="Helical" evidence="7">
    <location>
        <begin position="271"/>
        <end position="297"/>
    </location>
</feature>
<evidence type="ECO:0000256" key="3">
    <source>
        <dbReference type="ARBA" id="ARBA00022475"/>
    </source>
</evidence>
<feature type="domain" description="Cyclic nucleotide-binding" evidence="8">
    <location>
        <begin position="69"/>
        <end position="134"/>
    </location>
</feature>
<dbReference type="InterPro" id="IPR045621">
    <property type="entry name" value="BPD_transp_1_N"/>
</dbReference>
<dbReference type="Proteomes" id="UP000501452">
    <property type="component" value="Chromosome"/>
</dbReference>
<feature type="domain" description="ABC transmembrane type-1" evidence="9">
    <location>
        <begin position="93"/>
        <end position="294"/>
    </location>
</feature>
<dbReference type="GO" id="GO:0055085">
    <property type="term" value="P:transmembrane transport"/>
    <property type="evidence" value="ECO:0007669"/>
    <property type="project" value="InterPro"/>
</dbReference>
<protein>
    <submittedName>
        <fullName evidence="10">ABC transporter permease subunit</fullName>
    </submittedName>
</protein>
<evidence type="ECO:0000256" key="2">
    <source>
        <dbReference type="ARBA" id="ARBA00022448"/>
    </source>
</evidence>
<keyword evidence="3" id="KW-1003">Cell membrane</keyword>
<feature type="transmembrane region" description="Helical" evidence="7">
    <location>
        <begin position="128"/>
        <end position="152"/>
    </location>
</feature>
<dbReference type="AlphaFoldDB" id="A0A6G8Q7F7"/>
<dbReference type="InterPro" id="IPR000515">
    <property type="entry name" value="MetI-like"/>
</dbReference>
<dbReference type="CDD" id="cd06261">
    <property type="entry name" value="TM_PBP2"/>
    <property type="match status" value="1"/>
</dbReference>
<dbReference type="KEGG" id="rub:GBA63_06655"/>
<sequence length="304" mass="33719">MLRYVARRLVIMLVTLFVIISLTWFMSQLLPGTPFADEKLSDSAREQLYAKYGLDDPLPVQYFWYMVNVLQGDLGNSFYFENRSVTSVIMDGAPISGFIGVQAIVFGLVPGLVLGVVAALWHNSILDYTATVVAILGISVPSFVLGPIMQYWFGYKWGLLPIAFFESWAHSIMPSACLAVFVIAIVARYIRAEMLEVLGQDYVTLAKAKGLSRVAVVMRHVLRNSLIPLVTVLLPLMVGLVTGSIIVENIFAVPGIGDLFVRCIFVNDYAVILGTTIFFAVFFIVAYLVQDVLYAIIDPRIRVS</sequence>
<evidence type="ECO:0000256" key="7">
    <source>
        <dbReference type="RuleBase" id="RU363032"/>
    </source>
</evidence>
<dbReference type="EMBL" id="CP045119">
    <property type="protein sequence ID" value="QIN82368.1"/>
    <property type="molecule type" value="Genomic_DNA"/>
</dbReference>
<dbReference type="PROSITE" id="PS50928">
    <property type="entry name" value="ABC_TM1"/>
    <property type="match status" value="1"/>
</dbReference>
<dbReference type="PANTHER" id="PTHR43163:SF6">
    <property type="entry name" value="DIPEPTIDE TRANSPORT SYSTEM PERMEASE PROTEIN DPPB-RELATED"/>
    <property type="match status" value="1"/>
</dbReference>
<accession>A0A6G8Q7F7</accession>
<dbReference type="Pfam" id="PF00528">
    <property type="entry name" value="BPD_transp_1"/>
    <property type="match status" value="1"/>
</dbReference>
<evidence type="ECO:0000259" key="8">
    <source>
        <dbReference type="PROSITE" id="PS50042"/>
    </source>
</evidence>
<proteinExistence type="inferred from homology"/>
<evidence type="ECO:0000313" key="10">
    <source>
        <dbReference type="EMBL" id="QIN82368.1"/>
    </source>
</evidence>
<comment type="similarity">
    <text evidence="7">Belongs to the binding-protein-dependent transport system permease family.</text>
</comment>
<gene>
    <name evidence="10" type="ORF">GBA63_06655</name>
</gene>
<dbReference type="GO" id="GO:0005886">
    <property type="term" value="C:plasma membrane"/>
    <property type="evidence" value="ECO:0007669"/>
    <property type="project" value="UniProtKB-SubCell"/>
</dbReference>
<evidence type="ECO:0000256" key="6">
    <source>
        <dbReference type="ARBA" id="ARBA00023136"/>
    </source>
</evidence>
<feature type="transmembrane region" description="Helical" evidence="7">
    <location>
        <begin position="95"/>
        <end position="121"/>
    </location>
</feature>
<dbReference type="PROSITE" id="PS50042">
    <property type="entry name" value="CNMP_BINDING_3"/>
    <property type="match status" value="1"/>
</dbReference>
<keyword evidence="6 7" id="KW-0472">Membrane</keyword>
<dbReference type="InterPro" id="IPR000595">
    <property type="entry name" value="cNMP-bd_dom"/>
</dbReference>
<dbReference type="InterPro" id="IPR035906">
    <property type="entry name" value="MetI-like_sf"/>
</dbReference>
<feature type="transmembrane region" description="Helical" evidence="7">
    <location>
        <begin position="9"/>
        <end position="27"/>
    </location>
</feature>
<dbReference type="RefSeq" id="WP_166174635.1">
    <property type="nucleotide sequence ID" value="NZ_CP045119.1"/>
</dbReference>
<evidence type="ECO:0000256" key="1">
    <source>
        <dbReference type="ARBA" id="ARBA00004651"/>
    </source>
</evidence>
<reference evidence="10 11" key="1">
    <citation type="submission" date="2019-10" db="EMBL/GenBank/DDBJ databases">
        <title>Rubrobacter sp nov SCSIO 52090 isolated from a deep-sea sediment in the South China Sea.</title>
        <authorList>
            <person name="Chen R.W."/>
        </authorList>
    </citation>
    <scope>NUCLEOTIDE SEQUENCE [LARGE SCALE GENOMIC DNA]</scope>
    <source>
        <strain evidence="10 11">SCSIO 52909</strain>
    </source>
</reference>
<name>A0A6G8Q7F7_9ACTN</name>
<organism evidence="10 11">
    <name type="scientific">Rubrobacter tropicus</name>
    <dbReference type="NCBI Taxonomy" id="2653851"/>
    <lineage>
        <taxon>Bacteria</taxon>
        <taxon>Bacillati</taxon>
        <taxon>Actinomycetota</taxon>
        <taxon>Rubrobacteria</taxon>
        <taxon>Rubrobacterales</taxon>
        <taxon>Rubrobacteraceae</taxon>
        <taxon>Rubrobacter</taxon>
    </lineage>
</organism>
<dbReference type="PANTHER" id="PTHR43163">
    <property type="entry name" value="DIPEPTIDE TRANSPORT SYSTEM PERMEASE PROTEIN DPPB-RELATED"/>
    <property type="match status" value="1"/>
</dbReference>
<keyword evidence="2 7" id="KW-0813">Transport</keyword>
<comment type="subcellular location">
    <subcellularLocation>
        <location evidence="1 7">Cell membrane</location>
        <topology evidence="1 7">Multi-pass membrane protein</topology>
    </subcellularLocation>
</comment>
<feature type="transmembrane region" description="Helical" evidence="7">
    <location>
        <begin position="172"/>
        <end position="190"/>
    </location>
</feature>
<dbReference type="Gene3D" id="1.10.3720.10">
    <property type="entry name" value="MetI-like"/>
    <property type="match status" value="1"/>
</dbReference>
<keyword evidence="5 7" id="KW-1133">Transmembrane helix</keyword>
<evidence type="ECO:0000256" key="4">
    <source>
        <dbReference type="ARBA" id="ARBA00022692"/>
    </source>
</evidence>
<dbReference type="SUPFAM" id="SSF161098">
    <property type="entry name" value="MetI-like"/>
    <property type="match status" value="1"/>
</dbReference>
<evidence type="ECO:0000259" key="9">
    <source>
        <dbReference type="PROSITE" id="PS50928"/>
    </source>
</evidence>
<evidence type="ECO:0000256" key="5">
    <source>
        <dbReference type="ARBA" id="ARBA00022989"/>
    </source>
</evidence>
<dbReference type="Pfam" id="PF19300">
    <property type="entry name" value="BPD_transp_1_N"/>
    <property type="match status" value="1"/>
</dbReference>
<feature type="transmembrane region" description="Helical" evidence="7">
    <location>
        <begin position="226"/>
        <end position="251"/>
    </location>
</feature>
<keyword evidence="4 7" id="KW-0812">Transmembrane</keyword>